<dbReference type="AlphaFoldDB" id="A0A6S4Q1F8"/>
<protein>
    <submittedName>
        <fullName evidence="1">Uncharacterized protein</fullName>
    </submittedName>
</protein>
<sequence length="78" mass="8973">MNCYICENDANEVQEIFGDYREVDCAECGPYKVSCSVLAMLSNRRFDTEAMQRELTQIRKETDETPMITSIQAKLVAR</sequence>
<dbReference type="EMBL" id="AB609751">
    <property type="protein sequence ID" value="BBE38806.1"/>
    <property type="molecule type" value="Genomic_DNA"/>
</dbReference>
<organism evidence="1">
    <name type="scientific">Vibrio vulnificus</name>
    <dbReference type="NCBI Taxonomy" id="672"/>
    <lineage>
        <taxon>Bacteria</taxon>
        <taxon>Pseudomonadati</taxon>
        <taxon>Pseudomonadota</taxon>
        <taxon>Gammaproteobacteria</taxon>
        <taxon>Vibrionales</taxon>
        <taxon>Vibrionaceae</taxon>
        <taxon>Vibrio</taxon>
    </lineage>
</organism>
<accession>A0A6S4Q1F8</accession>
<evidence type="ECO:0000313" key="1">
    <source>
        <dbReference type="EMBL" id="BBE38806.1"/>
    </source>
</evidence>
<reference evidence="1" key="1">
    <citation type="submission" date="2011-01" db="EMBL/GenBank/DDBJ databases">
        <title>Evolutionary Significance of Chromosomal Super-Integrons in Vibrio vulnificus Strains.</title>
        <authorList>
            <person name="Shu H.Y."/>
            <person name="Wu K.M."/>
            <person name="Liu T.T."/>
            <person name="Liu Y.M."/>
            <person name="Liao T.L."/>
            <person name="Hor L.I."/>
            <person name="Tsai S.F."/>
            <person name="Chen C.Y."/>
        </authorList>
    </citation>
    <scope>NUCLEOTIDE SEQUENCE</scope>
    <source>
        <strain evidence="1">CECT4999</strain>
    </source>
</reference>
<proteinExistence type="predicted"/>
<name>A0A6S4Q1F8_VIBVL</name>